<evidence type="ECO:0000259" key="1">
    <source>
        <dbReference type="Pfam" id="PF05729"/>
    </source>
</evidence>
<accession>A0AA35Q653</accession>
<evidence type="ECO:0000313" key="4">
    <source>
        <dbReference type="Proteomes" id="UP001160390"/>
    </source>
</evidence>
<dbReference type="InterPro" id="IPR011989">
    <property type="entry name" value="ARM-like"/>
</dbReference>
<gene>
    <name evidence="3" type="ORF">CCHLO57077_00008661</name>
</gene>
<organism evidence="3 4">
    <name type="scientific">Clonostachys chloroleuca</name>
    <dbReference type="NCBI Taxonomy" id="1926264"/>
    <lineage>
        <taxon>Eukaryota</taxon>
        <taxon>Fungi</taxon>
        <taxon>Dikarya</taxon>
        <taxon>Ascomycota</taxon>
        <taxon>Pezizomycotina</taxon>
        <taxon>Sordariomycetes</taxon>
        <taxon>Hypocreomycetidae</taxon>
        <taxon>Hypocreales</taxon>
        <taxon>Bionectriaceae</taxon>
        <taxon>Clonostachys</taxon>
    </lineage>
</organism>
<sequence>MGETYYQDEWVGKTTLCKKAVHEFLYNQVWSKLFKRVLWVPLRNLQQRGSRYNLFELLSDEFFPHHPQREELASSVQRACQSPGGGQTLFILDGLDEIAHLLSGDTDMSRFVTELLNQPNVIVMSRPSASPPLEVKPFDLDVETLGFEPAQVEEFVHKVEPTNADAILSFLGGLPLIRDLVRIPIQLDALCFAWDEIYHCKNEPETMTDLYQAIERGLWKKDSHRLKRAPSGLTTDEHRAIGTMASVSKEVSFLEGLAFSGMYNNTLLFNANFRDIVAAQFYQPKETADGILKNISFMRTTDPKAIQRYRVYHFVHLTYQEYFAAKYFVRNWQEGTSLKCLRTHQTGSVRHGQLEVEDLTPVQFLQSHKYSARYDIFWRLVAGCLALEAPQPNGLVRFFTELDRQPLDFLGVAHQRLRMHCLREIPSTITSNEFIALKSQIEDEVCTWLVYKPKTLYGSGFGQYPLLTHERDCPSGIFSKLLAKYQAPSVLTRVLANSRFQIRQAAILALANQSKLPESTLHSLVHCLNLEGKDREIAARTIQSQPGLPSSILGALAAYLRSPDQETRRAAILSLGCQPWPDDILMTVMACLQSPDKAMQLAALDALARQSSLSEDKLLSIQGYLESQDEYIREAAFTVMGSQKELPESILCTIAAFVDNPDGPGHGAALEILGNHHNLPLGIIRNLAKSVQFQHIYTKRHAFKVLSNQRSLPEDVLSVLVAHLAPDSPVIQQATIDAIRSQPKLPPSIYNGILPLLESSDRWCRWAATSALGGKAILPKQARLRLWERLDDAEAIVRQRAILSLGTQSDLSNDDLLRIMENLGDGESTVRRAATIVLRNYPNLPNNILQCAKSLLRDEENYVRQAAVQVFGGQPNLSQDLLLSLVERISDKDRGVAASAIAALGGQATLSEETLRLLIERLQNVGSEEVRKGAIAILNNSPANATIKLSELSAFPLLMKHDAFRLAGSERIDLLEIFMSVMIQCSESHLAWYVHEGNSCIETQSGVQRLALEDERAFRQAIEGYQKEFRMPGTIVGEQSTGGANSGPTLFNRLMRTFIHW</sequence>
<dbReference type="Proteomes" id="UP001160390">
    <property type="component" value="Unassembled WGS sequence"/>
</dbReference>
<dbReference type="Pfam" id="PF13646">
    <property type="entry name" value="HEAT_2"/>
    <property type="match status" value="2"/>
</dbReference>
<evidence type="ECO:0000259" key="2">
    <source>
        <dbReference type="Pfam" id="PF23238"/>
    </source>
</evidence>
<dbReference type="Gene3D" id="3.40.50.300">
    <property type="entry name" value="P-loop containing nucleotide triphosphate hydrolases"/>
    <property type="match status" value="1"/>
</dbReference>
<dbReference type="SUPFAM" id="SSF48371">
    <property type="entry name" value="ARM repeat"/>
    <property type="match status" value="1"/>
</dbReference>
<dbReference type="InterPro" id="IPR027417">
    <property type="entry name" value="P-loop_NTPase"/>
</dbReference>
<dbReference type="Pfam" id="PF05729">
    <property type="entry name" value="NACHT"/>
    <property type="match status" value="1"/>
</dbReference>
<dbReference type="InterPro" id="IPR016024">
    <property type="entry name" value="ARM-type_fold"/>
</dbReference>
<dbReference type="EMBL" id="CABFNP030001292">
    <property type="protein sequence ID" value="CAI6097443.1"/>
    <property type="molecule type" value="Genomic_DNA"/>
</dbReference>
<evidence type="ECO:0008006" key="5">
    <source>
        <dbReference type="Google" id="ProtNLM"/>
    </source>
</evidence>
<proteinExistence type="predicted"/>
<keyword evidence="4" id="KW-1185">Reference proteome</keyword>
<dbReference type="PANTHER" id="PTHR46312:SF2">
    <property type="entry name" value="NUCLEOTIDE-BINDING OLIGOMERIZATION DOMAIN-CONTAINING PROTEIN 2-LIKE"/>
    <property type="match status" value="1"/>
</dbReference>
<feature type="domain" description="NACHT" evidence="1">
    <location>
        <begin position="11"/>
        <end position="158"/>
    </location>
</feature>
<dbReference type="Pfam" id="PF23238">
    <property type="entry name" value="DUF7068"/>
    <property type="match status" value="1"/>
</dbReference>
<dbReference type="InterPro" id="IPR055496">
    <property type="entry name" value="DUF7068"/>
</dbReference>
<dbReference type="InterPro" id="IPR007111">
    <property type="entry name" value="NACHT_NTPase"/>
</dbReference>
<dbReference type="Gene3D" id="1.25.10.10">
    <property type="entry name" value="Leucine-rich Repeat Variant"/>
    <property type="match status" value="3"/>
</dbReference>
<feature type="domain" description="DUF7068" evidence="2">
    <location>
        <begin position="163"/>
        <end position="205"/>
    </location>
</feature>
<name>A0AA35Q653_9HYPO</name>
<reference evidence="3" key="1">
    <citation type="submission" date="2023-01" db="EMBL/GenBank/DDBJ databases">
        <authorList>
            <person name="Piombo E."/>
        </authorList>
    </citation>
    <scope>NUCLEOTIDE SEQUENCE</scope>
</reference>
<protein>
    <recommendedName>
        <fullName evidence="5">NACHT domain-containing protein</fullName>
    </recommendedName>
</protein>
<evidence type="ECO:0000313" key="3">
    <source>
        <dbReference type="EMBL" id="CAI6097443.1"/>
    </source>
</evidence>
<dbReference type="AlphaFoldDB" id="A0AA35Q653"/>
<dbReference type="PANTHER" id="PTHR46312">
    <property type="entry name" value="NACHT DOMAIN-CONTAINING PROTEIN"/>
    <property type="match status" value="1"/>
</dbReference>
<comment type="caution">
    <text evidence="3">The sequence shown here is derived from an EMBL/GenBank/DDBJ whole genome shotgun (WGS) entry which is preliminary data.</text>
</comment>